<dbReference type="Proteomes" id="UP001487296">
    <property type="component" value="Unassembled WGS sequence"/>
</dbReference>
<keyword evidence="1" id="KW-0812">Transmembrane</keyword>
<protein>
    <submittedName>
        <fullName evidence="2">Uncharacterized protein</fullName>
    </submittedName>
</protein>
<dbReference type="EMBL" id="JBBNFP010000002">
    <property type="protein sequence ID" value="MEQ2485607.1"/>
    <property type="molecule type" value="Genomic_DNA"/>
</dbReference>
<evidence type="ECO:0000313" key="2">
    <source>
        <dbReference type="EMBL" id="MEQ2485607.1"/>
    </source>
</evidence>
<organism evidence="2 3">
    <name type="scientific">Hallella faecis</name>
    <dbReference type="NCBI Taxonomy" id="2841596"/>
    <lineage>
        <taxon>Bacteria</taxon>
        <taxon>Pseudomonadati</taxon>
        <taxon>Bacteroidota</taxon>
        <taxon>Bacteroidia</taxon>
        <taxon>Bacteroidales</taxon>
        <taxon>Prevotellaceae</taxon>
        <taxon>Hallella</taxon>
    </lineage>
</organism>
<keyword evidence="3" id="KW-1185">Reference proteome</keyword>
<keyword evidence="1" id="KW-1133">Transmembrane helix</keyword>
<name>A0ABV1FMH9_9BACT</name>
<accession>A0ABV1FMH9</accession>
<proteinExistence type="predicted"/>
<evidence type="ECO:0000256" key="1">
    <source>
        <dbReference type="SAM" id="Phobius"/>
    </source>
</evidence>
<reference evidence="2 3" key="1">
    <citation type="submission" date="2024-04" db="EMBL/GenBank/DDBJ databases">
        <title>Human intestinal bacterial collection.</title>
        <authorList>
            <person name="Pauvert C."/>
            <person name="Hitch T.C.A."/>
            <person name="Clavel T."/>
        </authorList>
    </citation>
    <scope>NUCLEOTIDE SEQUENCE [LARGE SCALE GENOMIC DNA]</scope>
    <source>
        <strain evidence="2 3">CLA-AA-H145</strain>
    </source>
</reference>
<comment type="caution">
    <text evidence="2">The sequence shown here is derived from an EMBL/GenBank/DDBJ whole genome shotgun (WGS) entry which is preliminary data.</text>
</comment>
<keyword evidence="1" id="KW-0472">Membrane</keyword>
<sequence length="321" mass="36505">MASSALLLFVFTLFFVFRISGGYWIAALILYLLTILLSYHLWTKKYPQYSQGEYLYMNQAFLKYKRMGVKTDVDYRAFISRFKDDHNPDTKNYKYDAEDRKDENWRSYNRVVSVLESHSNLVAKLFKAESSRELTMQVFHQLIAGEQNEDIEDRTLGSAENISPNEMSNYPCDGIVSPSNPLGVCYKNLSFFITEITSTVNNTVAQVGNGRKVTGLLKYNNRDVNEKQILDLFYCASVDNEAMLTLNANTAFAYLMNMLAAKSFVSHDWTACFSDKLLKQSTSAPVNHNDLKVAKNKAMTTLPVGSKSIDNLIITLATHNK</sequence>
<gene>
    <name evidence="2" type="ORF">AAAT34_00895</name>
</gene>
<feature type="transmembrane region" description="Helical" evidence="1">
    <location>
        <begin position="6"/>
        <end position="39"/>
    </location>
</feature>
<dbReference type="RefSeq" id="WP_215758554.1">
    <property type="nucleotide sequence ID" value="NZ_JAHKBE010000001.1"/>
</dbReference>
<evidence type="ECO:0000313" key="3">
    <source>
        <dbReference type="Proteomes" id="UP001487296"/>
    </source>
</evidence>